<reference evidence="1" key="1">
    <citation type="submission" date="2016-11" db="EMBL/GenBank/DDBJ databases">
        <authorList>
            <person name="Jaros S."/>
            <person name="Januszkiewicz K."/>
            <person name="Wedrychowicz H."/>
        </authorList>
    </citation>
    <scope>NUCLEOTIDE SEQUENCE [LARGE SCALE GENOMIC DNA]</scope>
    <source>
        <strain evidence="1">Y48</strain>
    </source>
</reference>
<dbReference type="AlphaFoldDB" id="A0A1J0VP96"/>
<dbReference type="NCBIfam" id="TIGR00026">
    <property type="entry name" value="hi_GC_TIGR00026"/>
    <property type="match status" value="1"/>
</dbReference>
<keyword evidence="2" id="KW-1185">Reference proteome</keyword>
<dbReference type="KEGG" id="nsl:BOX37_07625"/>
<organism evidence="1 2">
    <name type="scientific">Nocardia mangyaensis</name>
    <dbReference type="NCBI Taxonomy" id="2213200"/>
    <lineage>
        <taxon>Bacteria</taxon>
        <taxon>Bacillati</taxon>
        <taxon>Actinomycetota</taxon>
        <taxon>Actinomycetes</taxon>
        <taxon>Mycobacteriales</taxon>
        <taxon>Nocardiaceae</taxon>
        <taxon>Nocardia</taxon>
    </lineage>
</organism>
<dbReference type="EMBL" id="CP018082">
    <property type="protein sequence ID" value="APE33861.1"/>
    <property type="molecule type" value="Genomic_DNA"/>
</dbReference>
<gene>
    <name evidence="1" type="ORF">BOX37_07625</name>
</gene>
<dbReference type="GO" id="GO:0016491">
    <property type="term" value="F:oxidoreductase activity"/>
    <property type="evidence" value="ECO:0007669"/>
    <property type="project" value="InterPro"/>
</dbReference>
<dbReference type="Proteomes" id="UP000183810">
    <property type="component" value="Chromosome"/>
</dbReference>
<evidence type="ECO:0000313" key="1">
    <source>
        <dbReference type="EMBL" id="APE33861.1"/>
    </source>
</evidence>
<proteinExistence type="predicted"/>
<evidence type="ECO:0008006" key="3">
    <source>
        <dbReference type="Google" id="ProtNLM"/>
    </source>
</evidence>
<protein>
    <recommendedName>
        <fullName evidence="3">Nitroreductase family deazaflavin-dependent oxidoreductase</fullName>
    </recommendedName>
</protein>
<dbReference type="InterPro" id="IPR012349">
    <property type="entry name" value="Split_barrel_FMN-bd"/>
</dbReference>
<dbReference type="RefSeq" id="WP_071927043.1">
    <property type="nucleotide sequence ID" value="NZ_CP018082.1"/>
</dbReference>
<dbReference type="Pfam" id="PF04075">
    <property type="entry name" value="F420H2_quin_red"/>
    <property type="match status" value="1"/>
</dbReference>
<accession>A0A1J0VP96</accession>
<evidence type="ECO:0000313" key="2">
    <source>
        <dbReference type="Proteomes" id="UP000183810"/>
    </source>
</evidence>
<dbReference type="OrthoDB" id="3778270at2"/>
<dbReference type="InterPro" id="IPR004378">
    <property type="entry name" value="F420H2_quin_Rdtase"/>
</dbReference>
<sequence length="134" mass="15180">MPMPRWWGHINKRVFNPRAVASGKWPVLTHVGRASGTTYRTPLDAHPVEGGYLFVLVYGSGSDWVRNILTSGSARLRVEGHDLELTAPRVVGRDEAFEAMPADVARPPKLLRINEFLRMDLVEARHTTNRRPRE</sequence>
<name>A0A1J0VP96_9NOCA</name>
<dbReference type="Gene3D" id="2.30.110.10">
    <property type="entry name" value="Electron Transport, Fmn-binding Protein, Chain A"/>
    <property type="match status" value="1"/>
</dbReference>